<evidence type="ECO:0000313" key="4">
    <source>
        <dbReference type="Proteomes" id="UP001285441"/>
    </source>
</evidence>
<feature type="region of interest" description="Disordered" evidence="2">
    <location>
        <begin position="232"/>
        <end position="254"/>
    </location>
</feature>
<reference evidence="3" key="2">
    <citation type="submission" date="2023-06" db="EMBL/GenBank/DDBJ databases">
        <authorList>
            <consortium name="Lawrence Berkeley National Laboratory"/>
            <person name="Haridas S."/>
            <person name="Hensen N."/>
            <person name="Bonometti L."/>
            <person name="Westerberg I."/>
            <person name="Brannstrom I.O."/>
            <person name="Guillou S."/>
            <person name="Cros-Aarteil S."/>
            <person name="Calhoun S."/>
            <person name="Kuo A."/>
            <person name="Mondo S."/>
            <person name="Pangilinan J."/>
            <person name="Riley R."/>
            <person name="LaButti K."/>
            <person name="Andreopoulos B."/>
            <person name="Lipzen A."/>
            <person name="Chen C."/>
            <person name="Yanf M."/>
            <person name="Daum C."/>
            <person name="Ng V."/>
            <person name="Clum A."/>
            <person name="Steindorff A."/>
            <person name="Ohm R."/>
            <person name="Martin F."/>
            <person name="Silar P."/>
            <person name="Natvig D."/>
            <person name="Lalanne C."/>
            <person name="Gautier V."/>
            <person name="Ament-velasquez S.L."/>
            <person name="Kruys A."/>
            <person name="Hutchinson M.I."/>
            <person name="Powell A.J."/>
            <person name="Barry K."/>
            <person name="Miller A.N."/>
            <person name="Grigoriev I.V."/>
            <person name="Debuchy R."/>
            <person name="Gladieux P."/>
            <person name="Thoren M.H."/>
            <person name="Johannesson H."/>
        </authorList>
    </citation>
    <scope>NUCLEOTIDE SEQUENCE</scope>
    <source>
        <strain evidence="3">CBS 232.78</strain>
    </source>
</reference>
<feature type="region of interest" description="Disordered" evidence="2">
    <location>
        <begin position="744"/>
        <end position="804"/>
    </location>
</feature>
<feature type="compositionally biased region" description="Polar residues" evidence="2">
    <location>
        <begin position="953"/>
        <end position="964"/>
    </location>
</feature>
<evidence type="ECO:0000256" key="1">
    <source>
        <dbReference type="SAM" id="Coils"/>
    </source>
</evidence>
<sequence length="1102" mass="120748">MGVPEARRVKRLVEFLKESEVRLQDLGCHRYPSKIHIFKEQQFIVSQLEAQKLTDSNSVYIRVLIARIRTRYTQGPLNKENPEGYPTLFRRQSKETHRTYVIWAELKDNMARKTYTIPKLLGLRSTRLDNHMSSLLVGKPEYADIVRDSGSESSEGKPLVGCKPTSASVKRKDDSSAESDELLYRGNMNRRSIRQLNQESIREAIREPVRGSFRESIPESFLDGSSQVEWKYRGRSDSETAADEPLSVPSGVPAQRSEGFQRFYKAVISPTHVRVTAGGRIVPNTRGPPSPTSKRTRDPSNIEGQNGSDKLGNGLGKPPVGPVGLAPPLPIIPQFIPGYPPGYQPLQAPMSFVPMAFGPHLSTGLSFAQPPASPATMAQLGVDSTLKDKHNTKPGEIRNENGSTEDKSEKVKITAPEYFDYTKPFFYNGQWMYPFPSPIQAPFQMIGFPPSMAPQLPGRMIMPAATGIGPMMPTATSAGPMMTTAAFTMPHQGAPGSQPVVHRSLSNASPQPPPAPPISSIKPSEITKKQIACFKTSLKYHEDQLQYNRHQIDEKEMETQIRNLQDHIKRFEKTYQDQLEHEKLVLNKDVGSASGASTFATRGTSESDAMVTGTPTNGDMQAPQKSEGNAKDSLTRRTPNNRPLMSSIGGSGNVRYEYPSPETKQPTFAELMEKSGLPSNAALAPIFQPGGYPSSWGGSQPSCDSQEVENRLLVKAGLCRDGRPTYKETRDEVEKRLMTAADWNPYSQGLEKPQSGLRSPNSAPQESSAYSGRPTSNTSDRKGSSHGSTTYFDAPTSTSSGKDHSFGVPYLLGTLPRGANPRTTGDANYVYTRPLTEDETRARYLYWGKAPKSAVKGLPKFDGKHFYPPSPAKEHVSPHRGRTACRVPNNRADIDYDFRGTKSESDPFRPMTPVQKSVVSKAVVVSEEGCGAVRLHRASSFETQIYTGEEDSQVVTEGSDSQLGSGVLASRENSVDTTSIGSLDRRSEKSASKLWQSVLKKGSTSSALSSTTAQGYLPHYSGHAAASLSPSFNKRYVSPPAMTTKASSEYQDIMDGGVLLTPAPEKRGENCPPQAVSALDDQFKNLALDASERHDLAAGFKI</sequence>
<feature type="region of interest" description="Disordered" evidence="2">
    <location>
        <begin position="493"/>
        <end position="522"/>
    </location>
</feature>
<feature type="compositionally biased region" description="Polar residues" evidence="2">
    <location>
        <begin position="971"/>
        <end position="981"/>
    </location>
</feature>
<keyword evidence="4" id="KW-1185">Reference proteome</keyword>
<feature type="compositionally biased region" description="Polar residues" evidence="2">
    <location>
        <begin position="756"/>
        <end position="778"/>
    </location>
</feature>
<feature type="compositionally biased region" description="Polar residues" evidence="2">
    <location>
        <begin position="785"/>
        <end position="800"/>
    </location>
</feature>
<gene>
    <name evidence="3" type="ORF">B0H63DRAFT_558964</name>
</gene>
<accession>A0AAE0U1J7</accession>
<organism evidence="3 4">
    <name type="scientific">Podospora didyma</name>
    <dbReference type="NCBI Taxonomy" id="330526"/>
    <lineage>
        <taxon>Eukaryota</taxon>
        <taxon>Fungi</taxon>
        <taxon>Dikarya</taxon>
        <taxon>Ascomycota</taxon>
        <taxon>Pezizomycotina</taxon>
        <taxon>Sordariomycetes</taxon>
        <taxon>Sordariomycetidae</taxon>
        <taxon>Sordariales</taxon>
        <taxon>Podosporaceae</taxon>
        <taxon>Podospora</taxon>
    </lineage>
</organism>
<feature type="compositionally biased region" description="Polar residues" evidence="2">
    <location>
        <begin position="594"/>
        <end position="627"/>
    </location>
</feature>
<evidence type="ECO:0000256" key="2">
    <source>
        <dbReference type="SAM" id="MobiDB-lite"/>
    </source>
</evidence>
<feature type="compositionally biased region" description="Basic and acidic residues" evidence="2">
    <location>
        <begin position="385"/>
        <end position="409"/>
    </location>
</feature>
<feature type="region of interest" description="Disordered" evidence="2">
    <location>
        <begin position="147"/>
        <end position="179"/>
    </location>
</feature>
<evidence type="ECO:0000313" key="3">
    <source>
        <dbReference type="EMBL" id="KAK3387456.1"/>
    </source>
</evidence>
<reference evidence="3" key="1">
    <citation type="journal article" date="2023" name="Mol. Phylogenet. Evol.">
        <title>Genome-scale phylogeny and comparative genomics of the fungal order Sordariales.</title>
        <authorList>
            <person name="Hensen N."/>
            <person name="Bonometti L."/>
            <person name="Westerberg I."/>
            <person name="Brannstrom I.O."/>
            <person name="Guillou S."/>
            <person name="Cros-Aarteil S."/>
            <person name="Calhoun S."/>
            <person name="Haridas S."/>
            <person name="Kuo A."/>
            <person name="Mondo S."/>
            <person name="Pangilinan J."/>
            <person name="Riley R."/>
            <person name="LaButti K."/>
            <person name="Andreopoulos B."/>
            <person name="Lipzen A."/>
            <person name="Chen C."/>
            <person name="Yan M."/>
            <person name="Daum C."/>
            <person name="Ng V."/>
            <person name="Clum A."/>
            <person name="Steindorff A."/>
            <person name="Ohm R.A."/>
            <person name="Martin F."/>
            <person name="Silar P."/>
            <person name="Natvig D.O."/>
            <person name="Lalanne C."/>
            <person name="Gautier V."/>
            <person name="Ament-Velasquez S.L."/>
            <person name="Kruys A."/>
            <person name="Hutchinson M.I."/>
            <person name="Powell A.J."/>
            <person name="Barry K."/>
            <person name="Miller A.N."/>
            <person name="Grigoriev I.V."/>
            <person name="Debuchy R."/>
            <person name="Gladieux P."/>
            <person name="Hiltunen Thoren M."/>
            <person name="Johannesson H."/>
        </authorList>
    </citation>
    <scope>NUCLEOTIDE SEQUENCE</scope>
    <source>
        <strain evidence="3">CBS 232.78</strain>
    </source>
</reference>
<comment type="caution">
    <text evidence="3">The sequence shown here is derived from an EMBL/GenBank/DDBJ whole genome shotgun (WGS) entry which is preliminary data.</text>
</comment>
<name>A0AAE0U1J7_9PEZI</name>
<protein>
    <submittedName>
        <fullName evidence="3">Uncharacterized protein</fullName>
    </submittedName>
</protein>
<feature type="region of interest" description="Disordered" evidence="2">
    <location>
        <begin position="275"/>
        <end position="321"/>
    </location>
</feature>
<feature type="region of interest" description="Disordered" evidence="2">
    <location>
        <begin position="950"/>
        <end position="986"/>
    </location>
</feature>
<keyword evidence="1" id="KW-0175">Coiled coil</keyword>
<feature type="coiled-coil region" evidence="1">
    <location>
        <begin position="547"/>
        <end position="581"/>
    </location>
</feature>
<feature type="region of interest" description="Disordered" evidence="2">
    <location>
        <begin position="384"/>
        <end position="409"/>
    </location>
</feature>
<dbReference type="Proteomes" id="UP001285441">
    <property type="component" value="Unassembled WGS sequence"/>
</dbReference>
<proteinExistence type="predicted"/>
<dbReference type="EMBL" id="JAULSW010000003">
    <property type="protein sequence ID" value="KAK3387456.1"/>
    <property type="molecule type" value="Genomic_DNA"/>
</dbReference>
<dbReference type="AlphaFoldDB" id="A0AAE0U1J7"/>
<feature type="region of interest" description="Disordered" evidence="2">
    <location>
        <begin position="594"/>
        <end position="661"/>
    </location>
</feature>